<dbReference type="EMBL" id="SMBK01000009">
    <property type="protein sequence ID" value="TCU35429.1"/>
    <property type="molecule type" value="Genomic_DNA"/>
</dbReference>
<name>A0A4R3RLK3_9HYPH</name>
<dbReference type="AlphaFoldDB" id="A0A4R3RLK3"/>
<proteinExistence type="predicted"/>
<protein>
    <submittedName>
        <fullName evidence="1">Uncharacterized protein</fullName>
    </submittedName>
</protein>
<gene>
    <name evidence="1" type="ORF">EV129_10919</name>
</gene>
<dbReference type="RefSeq" id="WP_132552372.1">
    <property type="nucleotide sequence ID" value="NZ_SMBK01000009.1"/>
</dbReference>
<evidence type="ECO:0000313" key="2">
    <source>
        <dbReference type="Proteomes" id="UP000295507"/>
    </source>
</evidence>
<organism evidence="1 2">
    <name type="scientific">Rhizobium azibense</name>
    <dbReference type="NCBI Taxonomy" id="1136135"/>
    <lineage>
        <taxon>Bacteria</taxon>
        <taxon>Pseudomonadati</taxon>
        <taxon>Pseudomonadota</taxon>
        <taxon>Alphaproteobacteria</taxon>
        <taxon>Hyphomicrobiales</taxon>
        <taxon>Rhizobiaceae</taxon>
        <taxon>Rhizobium/Agrobacterium group</taxon>
        <taxon>Rhizobium</taxon>
    </lineage>
</organism>
<comment type="caution">
    <text evidence="1">The sequence shown here is derived from an EMBL/GenBank/DDBJ whole genome shotgun (WGS) entry which is preliminary data.</text>
</comment>
<sequence length="64" mass="7531">MNEALPLFDSFELKQLRNECEDLMKKLRSGGRDARSRIRMEQRLAMARAKQIKLELQLGLGRRN</sequence>
<accession>A0A4R3RLK3</accession>
<reference evidence="1 2" key="1">
    <citation type="submission" date="2019-03" db="EMBL/GenBank/DDBJ databases">
        <title>Genomic Encyclopedia of Type Strains, Phase IV (KMG-V): Genome sequencing to study the core and pangenomes of soil and plant-associated prokaryotes.</title>
        <authorList>
            <person name="Whitman W."/>
        </authorList>
    </citation>
    <scope>NUCLEOTIDE SEQUENCE [LARGE SCALE GENOMIC DNA]</scope>
    <source>
        <strain evidence="1 2">IE4868</strain>
    </source>
</reference>
<dbReference type="Proteomes" id="UP000295507">
    <property type="component" value="Unassembled WGS sequence"/>
</dbReference>
<evidence type="ECO:0000313" key="1">
    <source>
        <dbReference type="EMBL" id="TCU35429.1"/>
    </source>
</evidence>